<evidence type="ECO:0000256" key="2">
    <source>
        <dbReference type="ARBA" id="ARBA00022670"/>
    </source>
</evidence>
<name>A0A1E4SWP8_9ASCO</name>
<dbReference type="Gene3D" id="3.40.630.10">
    <property type="entry name" value="Zn peptidases"/>
    <property type="match status" value="1"/>
</dbReference>
<dbReference type="PIRSF" id="PIRSF037217">
    <property type="entry name" value="Carboxypeptidase_S"/>
    <property type="match status" value="1"/>
</dbReference>
<evidence type="ECO:0000256" key="5">
    <source>
        <dbReference type="ARBA" id="ARBA00022833"/>
    </source>
</evidence>
<keyword evidence="4" id="KW-0378">Hydrolase</keyword>
<dbReference type="Gene3D" id="3.30.70.360">
    <property type="match status" value="1"/>
</dbReference>
<keyword evidence="3 7" id="KW-0479">Metal-binding</keyword>
<dbReference type="InterPro" id="IPR017141">
    <property type="entry name" value="Pept_M20_carboxypep"/>
</dbReference>
<dbReference type="GO" id="GO:0051603">
    <property type="term" value="P:proteolysis involved in protein catabolic process"/>
    <property type="evidence" value="ECO:0007669"/>
    <property type="project" value="TreeGrafter"/>
</dbReference>
<keyword evidence="10" id="KW-1185">Reference proteome</keyword>
<accession>A0A1E4SWP8</accession>
<evidence type="ECO:0000256" key="7">
    <source>
        <dbReference type="PIRSR" id="PIRSR037217-2"/>
    </source>
</evidence>
<dbReference type="GO" id="GO:0000328">
    <property type="term" value="C:fungal-type vacuole lumen"/>
    <property type="evidence" value="ECO:0007669"/>
    <property type="project" value="TreeGrafter"/>
</dbReference>
<feature type="binding site" evidence="7">
    <location>
        <position position="545"/>
    </location>
    <ligand>
        <name>Zn(2+)</name>
        <dbReference type="ChEBI" id="CHEBI:29105"/>
        <label>1</label>
    </ligand>
</feature>
<comment type="similarity">
    <text evidence="1">Belongs to the peptidase M20A family.</text>
</comment>
<evidence type="ECO:0000313" key="9">
    <source>
        <dbReference type="EMBL" id="ODV83918.1"/>
    </source>
</evidence>
<evidence type="ECO:0000256" key="6">
    <source>
        <dbReference type="PIRSR" id="PIRSR037217-1"/>
    </source>
</evidence>
<evidence type="ECO:0000259" key="8">
    <source>
        <dbReference type="Pfam" id="PF07687"/>
    </source>
</evidence>
<dbReference type="OrthoDB" id="3064516at2759"/>
<feature type="domain" description="Peptidase M20 dimerisation" evidence="8">
    <location>
        <begin position="285"/>
        <end position="436"/>
    </location>
</feature>
<dbReference type="Pfam" id="PF07687">
    <property type="entry name" value="M20_dimer"/>
    <property type="match status" value="1"/>
</dbReference>
<dbReference type="SUPFAM" id="SSF55031">
    <property type="entry name" value="Bacterial exopeptidase dimerisation domain"/>
    <property type="match status" value="1"/>
</dbReference>
<dbReference type="EMBL" id="KV453860">
    <property type="protein sequence ID" value="ODV83918.1"/>
    <property type="molecule type" value="Genomic_DNA"/>
</dbReference>
<dbReference type="InterPro" id="IPR011650">
    <property type="entry name" value="Peptidase_M20_dimer"/>
</dbReference>
<feature type="binding site" evidence="7">
    <location>
        <position position="202"/>
    </location>
    <ligand>
        <name>Zn(2+)</name>
        <dbReference type="ChEBI" id="CHEBI:29105"/>
        <label>1</label>
    </ligand>
</feature>
<protein>
    <recommendedName>
        <fullName evidence="8">Peptidase M20 dimerisation domain-containing protein</fullName>
    </recommendedName>
</protein>
<dbReference type="GO" id="GO:0046872">
    <property type="term" value="F:metal ion binding"/>
    <property type="evidence" value="ECO:0007669"/>
    <property type="project" value="UniProtKB-KW"/>
</dbReference>
<feature type="active site" description="Proton acceptor" evidence="6">
    <location>
        <position position="236"/>
    </location>
</feature>
<dbReference type="GO" id="GO:0004181">
    <property type="term" value="F:metallocarboxypeptidase activity"/>
    <property type="evidence" value="ECO:0007669"/>
    <property type="project" value="InterPro"/>
</dbReference>
<reference evidence="10" key="1">
    <citation type="submission" date="2016-04" db="EMBL/GenBank/DDBJ databases">
        <title>Comparative genomics of biotechnologically important yeasts.</title>
        <authorList>
            <consortium name="DOE Joint Genome Institute"/>
            <person name="Riley R."/>
            <person name="Haridas S."/>
            <person name="Wolfe K.H."/>
            <person name="Lopes M.R."/>
            <person name="Hittinger C.T."/>
            <person name="Goker M."/>
            <person name="Salamov A."/>
            <person name="Wisecaver J."/>
            <person name="Long T.M."/>
            <person name="Aerts A.L."/>
            <person name="Barry K."/>
            <person name="Choi C."/>
            <person name="Clum A."/>
            <person name="Coughlan A.Y."/>
            <person name="Deshpande S."/>
            <person name="Douglass A.P."/>
            <person name="Hanson S.J."/>
            <person name="Klenk H.-P."/>
            <person name="Labutti K."/>
            <person name="Lapidus A."/>
            <person name="Lindquist E."/>
            <person name="Lipzen A."/>
            <person name="Meier-Kolthoff J.P."/>
            <person name="Ohm R.A."/>
            <person name="Otillar R.P."/>
            <person name="Pangilinan J."/>
            <person name="Peng Y."/>
            <person name="Rokas A."/>
            <person name="Rosa C.A."/>
            <person name="Scheuner C."/>
            <person name="Sibirny A.A."/>
            <person name="Slot J.C."/>
            <person name="Stielow J.B."/>
            <person name="Sun H."/>
            <person name="Kurtzman C.P."/>
            <person name="Blackwell M."/>
            <person name="Grigoriev I.V."/>
            <person name="Jeffries T.W."/>
        </authorList>
    </citation>
    <scope>NUCLEOTIDE SEQUENCE [LARGE SCALE GENOMIC DNA]</scope>
    <source>
        <strain evidence="10">NRRL YB-2248</strain>
    </source>
</reference>
<dbReference type="InterPro" id="IPR036264">
    <property type="entry name" value="Bact_exopeptidase_dim_dom"/>
</dbReference>
<organism evidence="9 10">
    <name type="scientific">[Candida] arabinofermentans NRRL YB-2248</name>
    <dbReference type="NCBI Taxonomy" id="983967"/>
    <lineage>
        <taxon>Eukaryota</taxon>
        <taxon>Fungi</taxon>
        <taxon>Dikarya</taxon>
        <taxon>Ascomycota</taxon>
        <taxon>Saccharomycotina</taxon>
        <taxon>Pichiomycetes</taxon>
        <taxon>Pichiales</taxon>
        <taxon>Pichiaceae</taxon>
        <taxon>Ogataea</taxon>
        <taxon>Ogataea/Candida clade</taxon>
    </lineage>
</organism>
<keyword evidence="5 7" id="KW-0862">Zinc</keyword>
<evidence type="ECO:0000256" key="1">
    <source>
        <dbReference type="ARBA" id="ARBA00006247"/>
    </source>
</evidence>
<feature type="binding site" evidence="7">
    <location>
        <position position="265"/>
    </location>
    <ligand>
        <name>Zn(2+)</name>
        <dbReference type="ChEBI" id="CHEBI:29105"/>
        <label>2</label>
    </ligand>
</feature>
<dbReference type="Proteomes" id="UP000094801">
    <property type="component" value="Unassembled WGS sequence"/>
</dbReference>
<dbReference type="InterPro" id="IPR047177">
    <property type="entry name" value="Pept_M20A"/>
</dbReference>
<keyword evidence="2" id="KW-0645">Protease</keyword>
<dbReference type="STRING" id="983967.A0A1E4SWP8"/>
<gene>
    <name evidence="9" type="ORF">CANARDRAFT_9207</name>
</gene>
<evidence type="ECO:0000313" key="10">
    <source>
        <dbReference type="Proteomes" id="UP000094801"/>
    </source>
</evidence>
<feature type="active site" evidence="6">
    <location>
        <position position="171"/>
    </location>
</feature>
<dbReference type="SUPFAM" id="SSF53187">
    <property type="entry name" value="Zn-dependent exopeptidases"/>
    <property type="match status" value="1"/>
</dbReference>
<feature type="binding site" evidence="7">
    <location>
        <position position="237"/>
    </location>
    <ligand>
        <name>Zn(2+)</name>
        <dbReference type="ChEBI" id="CHEBI:29105"/>
        <label>1</label>
    </ligand>
</feature>
<dbReference type="InterPro" id="IPR002933">
    <property type="entry name" value="Peptidase_M20"/>
</dbReference>
<dbReference type="Gene3D" id="1.10.150.900">
    <property type="match status" value="1"/>
</dbReference>
<dbReference type="Pfam" id="PF01546">
    <property type="entry name" value="Peptidase_M20"/>
    <property type="match status" value="1"/>
</dbReference>
<evidence type="ECO:0000256" key="4">
    <source>
        <dbReference type="ARBA" id="ARBA00022801"/>
    </source>
</evidence>
<dbReference type="AlphaFoldDB" id="A0A1E4SWP8"/>
<feature type="binding site" evidence="7">
    <location>
        <position position="169"/>
    </location>
    <ligand>
        <name>Zn(2+)</name>
        <dbReference type="ChEBI" id="CHEBI:29105"/>
        <label>2</label>
    </ligand>
</feature>
<dbReference type="PANTHER" id="PTHR45962">
    <property type="entry name" value="N-FATTY-ACYL-AMINO ACID SYNTHASE/HYDROLASE PM20D1"/>
    <property type="match status" value="1"/>
</dbReference>
<feature type="binding site" evidence="7">
    <location>
        <position position="202"/>
    </location>
    <ligand>
        <name>Zn(2+)</name>
        <dbReference type="ChEBI" id="CHEBI:29105"/>
        <label>2</label>
    </ligand>
</feature>
<proteinExistence type="inferred from homology"/>
<sequence>MSEKLLPQSTFDGFAQRKPSTAWKKSLATFAILSAASASVWLVLGHNCLKFNSKSVSTFNSYAAPPDESLCPSFPQIAFTDIEQSKFILNDESFRNVSALKLSKAVQYDTQVDDGDPDFTKFEGFHKVLEEQYPTVFGNATIFKPNKYGLVLEFKGSDESLQPIVLMAHQDTVPIGDMAKWTRDPLGGEYDGEKVYGRGAMDCKNLLVGCLGAMEQVLASGYKLKRTVTLTFGFDEEINGYRGAKHNAEFLIDRYGEKNVYQVIDEGSPAFLKTEDKYFSNMGTSEKGYFDIAVDVVAPGGHSSIPYDHTSIGYISKFIVGYEDDQFSPVMPNISPMLGNLQCLAEHADINASLKSDILKAHLDEASNKRVLDYMTKDRLTKYLVQTSQAVDIIEGGEKINSLPRNTTVIINHRIAIGDSPQDVMDKIVKHATIVAKKFNLGLIVDGTEVIPTTEEGFFNVRPLYILASAPITPAFDELWEKFAGHIRYFYEELVHPELFTDESSQIIIGPGLMTANTDTRHYWDVSDHIFRWQPGFDGLEAGIHNVNEYIHIDTHLQVIAFYFGYILGIC</sequence>
<dbReference type="PANTHER" id="PTHR45962:SF1">
    <property type="entry name" value="N-FATTY-ACYL-AMINO ACID SYNTHASE_HYDROLASE PM20D1"/>
    <property type="match status" value="1"/>
</dbReference>
<evidence type="ECO:0000256" key="3">
    <source>
        <dbReference type="ARBA" id="ARBA00022723"/>
    </source>
</evidence>